<evidence type="ECO:0000256" key="1">
    <source>
        <dbReference type="SAM" id="Phobius"/>
    </source>
</evidence>
<keyword evidence="1" id="KW-0472">Membrane</keyword>
<organism evidence="2 3">
    <name type="scientific">Batillaria attramentaria</name>
    <dbReference type="NCBI Taxonomy" id="370345"/>
    <lineage>
        <taxon>Eukaryota</taxon>
        <taxon>Metazoa</taxon>
        <taxon>Spiralia</taxon>
        <taxon>Lophotrochozoa</taxon>
        <taxon>Mollusca</taxon>
        <taxon>Gastropoda</taxon>
        <taxon>Caenogastropoda</taxon>
        <taxon>Sorbeoconcha</taxon>
        <taxon>Cerithioidea</taxon>
        <taxon>Batillariidae</taxon>
        <taxon>Batillaria</taxon>
    </lineage>
</organism>
<comment type="caution">
    <text evidence="2">The sequence shown here is derived from an EMBL/GenBank/DDBJ whole genome shotgun (WGS) entry which is preliminary data.</text>
</comment>
<protein>
    <submittedName>
        <fullName evidence="2">Uncharacterized protein</fullName>
    </submittedName>
</protein>
<dbReference type="AlphaFoldDB" id="A0ABD0KU56"/>
<reference evidence="2 3" key="1">
    <citation type="journal article" date="2023" name="Sci. Data">
        <title>Genome assembly of the Korean intertidal mud-creeper Batillaria attramentaria.</title>
        <authorList>
            <person name="Patra A.K."/>
            <person name="Ho P.T."/>
            <person name="Jun S."/>
            <person name="Lee S.J."/>
            <person name="Kim Y."/>
            <person name="Won Y.J."/>
        </authorList>
    </citation>
    <scope>NUCLEOTIDE SEQUENCE [LARGE SCALE GENOMIC DNA]</scope>
    <source>
        <strain evidence="2">Wonlab-2016</strain>
    </source>
</reference>
<sequence>MELYYRDGVASVARARWRYSGLLRSGCERFGQEKSLAMKTLAFVCVLQLCVAVVFGAAGDTGDACVTTQGQDPCKSANDVCEDDKC</sequence>
<evidence type="ECO:0000313" key="2">
    <source>
        <dbReference type="EMBL" id="KAK7490724.1"/>
    </source>
</evidence>
<keyword evidence="1" id="KW-1133">Transmembrane helix</keyword>
<gene>
    <name evidence="2" type="ORF">BaRGS_00017953</name>
</gene>
<name>A0ABD0KU56_9CAEN</name>
<dbReference type="Proteomes" id="UP001519460">
    <property type="component" value="Unassembled WGS sequence"/>
</dbReference>
<accession>A0ABD0KU56</accession>
<keyword evidence="3" id="KW-1185">Reference proteome</keyword>
<keyword evidence="1" id="KW-0812">Transmembrane</keyword>
<proteinExistence type="predicted"/>
<feature type="non-terminal residue" evidence="2">
    <location>
        <position position="86"/>
    </location>
</feature>
<feature type="transmembrane region" description="Helical" evidence="1">
    <location>
        <begin position="40"/>
        <end position="59"/>
    </location>
</feature>
<evidence type="ECO:0000313" key="3">
    <source>
        <dbReference type="Proteomes" id="UP001519460"/>
    </source>
</evidence>
<dbReference type="EMBL" id="JACVVK020000123">
    <property type="protein sequence ID" value="KAK7490724.1"/>
    <property type="molecule type" value="Genomic_DNA"/>
</dbReference>